<evidence type="ECO:0000313" key="9">
    <source>
        <dbReference type="Proteomes" id="UP000822688"/>
    </source>
</evidence>
<evidence type="ECO:0000256" key="5">
    <source>
        <dbReference type="ARBA" id="ARBA00023242"/>
    </source>
</evidence>
<dbReference type="InterPro" id="IPR016177">
    <property type="entry name" value="DNA-bd_dom_sf"/>
</dbReference>
<feature type="region of interest" description="Disordered" evidence="6">
    <location>
        <begin position="1"/>
        <end position="77"/>
    </location>
</feature>
<feature type="region of interest" description="Disordered" evidence="6">
    <location>
        <begin position="170"/>
        <end position="199"/>
    </location>
</feature>
<keyword evidence="5" id="KW-0539">Nucleus</keyword>
<feature type="compositionally biased region" description="Low complexity" evidence="6">
    <location>
        <begin position="176"/>
        <end position="199"/>
    </location>
</feature>
<accession>A0A8T0IMP7</accession>
<keyword evidence="2" id="KW-0805">Transcription regulation</keyword>
<dbReference type="Proteomes" id="UP000822688">
    <property type="component" value="Chromosome 3"/>
</dbReference>
<keyword evidence="9" id="KW-1185">Reference proteome</keyword>
<comment type="subcellular location">
    <subcellularLocation>
        <location evidence="1">Nucleus</location>
    </subcellularLocation>
</comment>
<gene>
    <name evidence="8" type="ORF">KC19_3G214300</name>
</gene>
<feature type="domain" description="AP2/ERF" evidence="7">
    <location>
        <begin position="78"/>
        <end position="141"/>
    </location>
</feature>
<evidence type="ECO:0000256" key="2">
    <source>
        <dbReference type="ARBA" id="ARBA00023015"/>
    </source>
</evidence>
<evidence type="ECO:0000256" key="4">
    <source>
        <dbReference type="ARBA" id="ARBA00023163"/>
    </source>
</evidence>
<dbReference type="PROSITE" id="PS51032">
    <property type="entry name" value="AP2_ERF"/>
    <property type="match status" value="1"/>
</dbReference>
<evidence type="ECO:0000259" key="7">
    <source>
        <dbReference type="PROSITE" id="PS51032"/>
    </source>
</evidence>
<evidence type="ECO:0000256" key="6">
    <source>
        <dbReference type="SAM" id="MobiDB-lite"/>
    </source>
</evidence>
<name>A0A8T0IMP7_CERPU</name>
<dbReference type="AlphaFoldDB" id="A0A8T0IMP7"/>
<dbReference type="SUPFAM" id="SSF54171">
    <property type="entry name" value="DNA-binding domain"/>
    <property type="match status" value="1"/>
</dbReference>
<dbReference type="GO" id="GO:0003700">
    <property type="term" value="F:DNA-binding transcription factor activity"/>
    <property type="evidence" value="ECO:0007669"/>
    <property type="project" value="InterPro"/>
</dbReference>
<proteinExistence type="predicted"/>
<protein>
    <recommendedName>
        <fullName evidence="7">AP2/ERF domain-containing protein</fullName>
    </recommendedName>
</protein>
<dbReference type="GO" id="GO:0005634">
    <property type="term" value="C:nucleus"/>
    <property type="evidence" value="ECO:0007669"/>
    <property type="project" value="UniProtKB-SubCell"/>
</dbReference>
<organism evidence="8 9">
    <name type="scientific">Ceratodon purpureus</name>
    <name type="common">Fire moss</name>
    <name type="synonym">Dicranum purpureum</name>
    <dbReference type="NCBI Taxonomy" id="3225"/>
    <lineage>
        <taxon>Eukaryota</taxon>
        <taxon>Viridiplantae</taxon>
        <taxon>Streptophyta</taxon>
        <taxon>Embryophyta</taxon>
        <taxon>Bryophyta</taxon>
        <taxon>Bryophytina</taxon>
        <taxon>Bryopsida</taxon>
        <taxon>Dicranidae</taxon>
        <taxon>Pseudoditrichales</taxon>
        <taxon>Ditrichaceae</taxon>
        <taxon>Ceratodon</taxon>
    </lineage>
</organism>
<evidence type="ECO:0000313" key="8">
    <source>
        <dbReference type="EMBL" id="KAG0584512.1"/>
    </source>
</evidence>
<sequence length="258" mass="28950">MQWRRQQLYECDSERQHLDDPSSFSATANGCALMEPPPASSLPPRHSTSATLKRGQKRKHTSPTHQPPARVPDAPNKGFVGVRWRQYPYGIRFIPRVRVPKTRYDLPLGEYRTCEEAALVRDVAAFYYGKKGAFNYKNDYPSCLPEISSDLSRQEKIDWVSARAKERGRTLYSNHSLGTTSTRNTSSSTSSSSQPLTQMLPPPLPLTLPFVSRSHVTPQPGVTIATSGHHVQKPWLGAPVVPLPLESYAFLHARKRES</sequence>
<dbReference type="GO" id="GO:0003677">
    <property type="term" value="F:DNA binding"/>
    <property type="evidence" value="ECO:0007669"/>
    <property type="project" value="UniProtKB-KW"/>
</dbReference>
<dbReference type="SMART" id="SM00380">
    <property type="entry name" value="AP2"/>
    <property type="match status" value="1"/>
</dbReference>
<dbReference type="InterPro" id="IPR001471">
    <property type="entry name" value="AP2/ERF_dom"/>
</dbReference>
<keyword evidence="3" id="KW-0238">DNA-binding</keyword>
<evidence type="ECO:0000256" key="3">
    <source>
        <dbReference type="ARBA" id="ARBA00023125"/>
    </source>
</evidence>
<comment type="caution">
    <text evidence="8">The sequence shown here is derived from an EMBL/GenBank/DDBJ whole genome shotgun (WGS) entry which is preliminary data.</text>
</comment>
<keyword evidence="4" id="KW-0804">Transcription</keyword>
<reference evidence="8" key="1">
    <citation type="submission" date="2020-06" db="EMBL/GenBank/DDBJ databases">
        <title>WGS assembly of Ceratodon purpureus strain R40.</title>
        <authorList>
            <person name="Carey S.B."/>
            <person name="Jenkins J."/>
            <person name="Shu S."/>
            <person name="Lovell J.T."/>
            <person name="Sreedasyam A."/>
            <person name="Maumus F."/>
            <person name="Tiley G.P."/>
            <person name="Fernandez-Pozo N."/>
            <person name="Barry K."/>
            <person name="Chen C."/>
            <person name="Wang M."/>
            <person name="Lipzen A."/>
            <person name="Daum C."/>
            <person name="Saski C.A."/>
            <person name="Payton A.C."/>
            <person name="Mcbreen J.C."/>
            <person name="Conrad R.E."/>
            <person name="Kollar L.M."/>
            <person name="Olsson S."/>
            <person name="Huttunen S."/>
            <person name="Landis J.B."/>
            <person name="Wickett N.J."/>
            <person name="Johnson M.G."/>
            <person name="Rensing S.A."/>
            <person name="Grimwood J."/>
            <person name="Schmutz J."/>
            <person name="Mcdaniel S.F."/>
        </authorList>
    </citation>
    <scope>NUCLEOTIDE SEQUENCE</scope>
    <source>
        <strain evidence="8">R40</strain>
    </source>
</reference>
<dbReference type="EMBL" id="CM026423">
    <property type="protein sequence ID" value="KAG0584512.1"/>
    <property type="molecule type" value="Genomic_DNA"/>
</dbReference>
<evidence type="ECO:0000256" key="1">
    <source>
        <dbReference type="ARBA" id="ARBA00004123"/>
    </source>
</evidence>